<dbReference type="InterPro" id="IPR058163">
    <property type="entry name" value="LysR-type_TF_proteobact-type"/>
</dbReference>
<dbReference type="STRING" id="1268635.Loa_02523"/>
<dbReference type="KEGG" id="lok:Loa_02523"/>
<dbReference type="AlphaFoldDB" id="W0BDW1"/>
<dbReference type="SUPFAM" id="SSF53850">
    <property type="entry name" value="Periplasmic binding protein-like II"/>
    <property type="match status" value="1"/>
</dbReference>
<dbReference type="Gene3D" id="3.40.190.290">
    <property type="match status" value="1"/>
</dbReference>
<evidence type="ECO:0000313" key="3">
    <source>
        <dbReference type="EMBL" id="AHE68060.1"/>
    </source>
</evidence>
<dbReference type="HOGENOM" id="CLU_1702076_0_0_6"/>
<dbReference type="GO" id="GO:0006351">
    <property type="term" value="P:DNA-templated transcription"/>
    <property type="evidence" value="ECO:0007669"/>
    <property type="project" value="TreeGrafter"/>
</dbReference>
<dbReference type="PANTHER" id="PTHR30537">
    <property type="entry name" value="HTH-TYPE TRANSCRIPTIONAL REGULATOR"/>
    <property type="match status" value="1"/>
</dbReference>
<evidence type="ECO:0000259" key="2">
    <source>
        <dbReference type="Pfam" id="PF03466"/>
    </source>
</evidence>
<accession>W0BDW1</accession>
<feature type="domain" description="LysR substrate-binding" evidence="2">
    <location>
        <begin position="7"/>
        <end position="151"/>
    </location>
</feature>
<reference evidence="3 4" key="1">
    <citation type="journal article" date="2013" name="Int. J. Med. Microbiol.">
        <title>Legionella oakridgensis ATCC 33761 genome sequence and phenotypic characterization reveals its replication capacity in amoebae.</title>
        <authorList>
            <person name="Brzuszkiewicz E."/>
            <person name="Schulz T."/>
            <person name="Rydzewski K."/>
            <person name="Daniel R."/>
            <person name="Gillmaier N."/>
            <person name="Dittmann C."/>
            <person name="Holland G."/>
            <person name="Schunder E."/>
            <person name="Lautner M."/>
            <person name="Eisenreich W."/>
            <person name="Luck C."/>
            <person name="Heuner K."/>
        </authorList>
    </citation>
    <scope>NUCLEOTIDE SEQUENCE [LARGE SCALE GENOMIC DNA]</scope>
    <source>
        <strain>OR-10</strain>
        <strain evidence="4">ATCC 33761</strain>
    </source>
</reference>
<comment type="similarity">
    <text evidence="1">Belongs to the LysR transcriptional regulatory family.</text>
</comment>
<proteinExistence type="inferred from homology"/>
<dbReference type="GO" id="GO:0043565">
    <property type="term" value="F:sequence-specific DNA binding"/>
    <property type="evidence" value="ECO:0007669"/>
    <property type="project" value="TreeGrafter"/>
</dbReference>
<dbReference type="InterPro" id="IPR005119">
    <property type="entry name" value="LysR_subst-bd"/>
</dbReference>
<dbReference type="GO" id="GO:0003700">
    <property type="term" value="F:DNA-binding transcription factor activity"/>
    <property type="evidence" value="ECO:0007669"/>
    <property type="project" value="TreeGrafter"/>
</dbReference>
<evidence type="ECO:0000313" key="4">
    <source>
        <dbReference type="Proteomes" id="UP000018838"/>
    </source>
</evidence>
<keyword evidence="4" id="KW-1185">Reference proteome</keyword>
<dbReference type="Proteomes" id="UP000018838">
    <property type="component" value="Chromosome"/>
</dbReference>
<organism evidence="3 4">
    <name type="scientific">Legionella oakridgensis ATCC 33761 = DSM 21215</name>
    <dbReference type="NCBI Taxonomy" id="1268635"/>
    <lineage>
        <taxon>Bacteria</taxon>
        <taxon>Pseudomonadati</taxon>
        <taxon>Pseudomonadota</taxon>
        <taxon>Gammaproteobacteria</taxon>
        <taxon>Legionellales</taxon>
        <taxon>Legionellaceae</taxon>
        <taxon>Legionella</taxon>
    </lineage>
</organism>
<sequence length="154" mass="17642">MVGFPAIPPATEALKYRKLFGVKNILCAAKTFITQYGMPQNAEELPHFKFISHSLRKPAHFLPLANGGQIHCGKPILYMNNFNALNQACLAGIGLFLTGDSLVKPWLDNGELVQILADYEFRHFDIYLFYRAYDYELPKIRVFVDFFTQKLRHA</sequence>
<dbReference type="PATRIC" id="fig|1268635.3.peg.2587"/>
<protein>
    <submittedName>
        <fullName evidence="3">Transcriptional regulator</fullName>
    </submittedName>
</protein>
<name>W0BDW1_9GAMM</name>
<dbReference type="Pfam" id="PF03466">
    <property type="entry name" value="LysR_substrate"/>
    <property type="match status" value="1"/>
</dbReference>
<evidence type="ECO:0000256" key="1">
    <source>
        <dbReference type="ARBA" id="ARBA00009437"/>
    </source>
</evidence>
<dbReference type="EMBL" id="CP004006">
    <property type="protein sequence ID" value="AHE68060.1"/>
    <property type="molecule type" value="Genomic_DNA"/>
</dbReference>
<gene>
    <name evidence="3" type="ORF">Loa_02523</name>
</gene>
<dbReference type="PANTHER" id="PTHR30537:SF5">
    <property type="entry name" value="HTH-TYPE TRANSCRIPTIONAL ACTIVATOR TTDR-RELATED"/>
    <property type="match status" value="1"/>
</dbReference>
<dbReference type="eggNOG" id="COG0583">
    <property type="taxonomic scope" value="Bacteria"/>
</dbReference>